<sequence>MPWRARLSLYDATSAAKAKNPVGSGSGARTKLDAEAPPKRTEYLTVSAVVMLVLTFGVLFLIVITSRELGERPLVCAYGNGSHDPLVFPADGLCDAVFFDSLYKYPGYVLSNVDNASLVQLGSFLKHAKKYKRTRFGMGVAAQYVKNAEAEFASNTAERHYLPYLWANKVYDLGVLDFIPDEKMNADEVNVLFNLLKEYKRLQRLIPQEGGLKAYMVLGIALFKNYEGIYEAFNNRMRDNVVDVLILRTHFSGRDESRKDCVIQGSTYWKGSLTQYHPSLNYTLMYMANNKNKFGRAKMLISMSLAGRWYKSLVGGKNKNAYMVGVRCQPYGSKEYLYELQKFTRENIHTVRIRLRTFSKCCGHAMQSTPNLPPKPHPTREDWEVALLGCYDLSSQKALVDRARVVAIANGL</sequence>
<dbReference type="EMBL" id="JABSTU010004668">
    <property type="protein sequence ID" value="KAH7957977.1"/>
    <property type="molecule type" value="Genomic_DNA"/>
</dbReference>
<accession>A0A9J6CYE6</accession>
<evidence type="ECO:0000256" key="1">
    <source>
        <dbReference type="SAM" id="Phobius"/>
    </source>
</evidence>
<name>A0A9J6CYE6_RHIMP</name>
<evidence type="ECO:0000313" key="2">
    <source>
        <dbReference type="EMBL" id="KAH7957977.1"/>
    </source>
</evidence>
<keyword evidence="3" id="KW-1185">Reference proteome</keyword>
<comment type="caution">
    <text evidence="2">The sequence shown here is derived from an EMBL/GenBank/DDBJ whole genome shotgun (WGS) entry which is preliminary data.</text>
</comment>
<reference evidence="2" key="2">
    <citation type="submission" date="2021-09" db="EMBL/GenBank/DDBJ databases">
        <authorList>
            <person name="Jia N."/>
            <person name="Wang J."/>
            <person name="Shi W."/>
            <person name="Du L."/>
            <person name="Sun Y."/>
            <person name="Zhan W."/>
            <person name="Jiang J."/>
            <person name="Wang Q."/>
            <person name="Zhang B."/>
            <person name="Ji P."/>
            <person name="Sakyi L.B."/>
            <person name="Cui X."/>
            <person name="Yuan T."/>
            <person name="Jiang B."/>
            <person name="Yang W."/>
            <person name="Lam T.T.-Y."/>
            <person name="Chang Q."/>
            <person name="Ding S."/>
            <person name="Wang X."/>
            <person name="Zhu J."/>
            <person name="Ruan X."/>
            <person name="Zhao L."/>
            <person name="Wei J."/>
            <person name="Que T."/>
            <person name="Du C."/>
            <person name="Cheng J."/>
            <person name="Dai P."/>
            <person name="Han X."/>
            <person name="Huang E."/>
            <person name="Gao Y."/>
            <person name="Liu J."/>
            <person name="Shao H."/>
            <person name="Ye R."/>
            <person name="Li L."/>
            <person name="Wei W."/>
            <person name="Wang X."/>
            <person name="Wang C."/>
            <person name="Huo Q."/>
            <person name="Li W."/>
            <person name="Guo W."/>
            <person name="Chen H."/>
            <person name="Chen S."/>
            <person name="Zhou L."/>
            <person name="Zhou L."/>
            <person name="Ni X."/>
            <person name="Tian J."/>
            <person name="Zhou Y."/>
            <person name="Sheng Y."/>
            <person name="Liu T."/>
            <person name="Pan Y."/>
            <person name="Xia L."/>
            <person name="Li J."/>
            <person name="Zhao F."/>
            <person name="Cao W."/>
        </authorList>
    </citation>
    <scope>NUCLEOTIDE SEQUENCE</scope>
    <source>
        <strain evidence="2">Rmic-2018</strain>
        <tissue evidence="2">Larvae</tissue>
    </source>
</reference>
<organism evidence="2 3">
    <name type="scientific">Rhipicephalus microplus</name>
    <name type="common">Cattle tick</name>
    <name type="synonym">Boophilus microplus</name>
    <dbReference type="NCBI Taxonomy" id="6941"/>
    <lineage>
        <taxon>Eukaryota</taxon>
        <taxon>Metazoa</taxon>
        <taxon>Ecdysozoa</taxon>
        <taxon>Arthropoda</taxon>
        <taxon>Chelicerata</taxon>
        <taxon>Arachnida</taxon>
        <taxon>Acari</taxon>
        <taxon>Parasitiformes</taxon>
        <taxon>Ixodida</taxon>
        <taxon>Ixodoidea</taxon>
        <taxon>Ixodidae</taxon>
        <taxon>Rhipicephalinae</taxon>
        <taxon>Rhipicephalus</taxon>
        <taxon>Boophilus</taxon>
    </lineage>
</organism>
<protein>
    <submittedName>
        <fullName evidence="2">Uncharacterized protein</fullName>
    </submittedName>
</protein>
<reference evidence="2" key="1">
    <citation type="journal article" date="2020" name="Cell">
        <title>Large-Scale Comparative Analyses of Tick Genomes Elucidate Their Genetic Diversity and Vector Capacities.</title>
        <authorList>
            <consortium name="Tick Genome and Microbiome Consortium (TIGMIC)"/>
            <person name="Jia N."/>
            <person name="Wang J."/>
            <person name="Shi W."/>
            <person name="Du L."/>
            <person name="Sun Y."/>
            <person name="Zhan W."/>
            <person name="Jiang J.F."/>
            <person name="Wang Q."/>
            <person name="Zhang B."/>
            <person name="Ji P."/>
            <person name="Bell-Sakyi L."/>
            <person name="Cui X.M."/>
            <person name="Yuan T.T."/>
            <person name="Jiang B.G."/>
            <person name="Yang W.F."/>
            <person name="Lam T.T."/>
            <person name="Chang Q.C."/>
            <person name="Ding S.J."/>
            <person name="Wang X.J."/>
            <person name="Zhu J.G."/>
            <person name="Ruan X.D."/>
            <person name="Zhao L."/>
            <person name="Wei J.T."/>
            <person name="Ye R.Z."/>
            <person name="Que T.C."/>
            <person name="Du C.H."/>
            <person name="Zhou Y.H."/>
            <person name="Cheng J.X."/>
            <person name="Dai P.F."/>
            <person name="Guo W.B."/>
            <person name="Han X.H."/>
            <person name="Huang E.J."/>
            <person name="Li L.F."/>
            <person name="Wei W."/>
            <person name="Gao Y.C."/>
            <person name="Liu J.Z."/>
            <person name="Shao H.Z."/>
            <person name="Wang X."/>
            <person name="Wang C.C."/>
            <person name="Yang T.C."/>
            <person name="Huo Q.B."/>
            <person name="Li W."/>
            <person name="Chen H.Y."/>
            <person name="Chen S.E."/>
            <person name="Zhou L.G."/>
            <person name="Ni X.B."/>
            <person name="Tian J.H."/>
            <person name="Sheng Y."/>
            <person name="Liu T."/>
            <person name="Pan Y.S."/>
            <person name="Xia L.Y."/>
            <person name="Li J."/>
            <person name="Zhao F."/>
            <person name="Cao W.C."/>
        </authorList>
    </citation>
    <scope>NUCLEOTIDE SEQUENCE</scope>
    <source>
        <strain evidence="2">Rmic-2018</strain>
    </source>
</reference>
<keyword evidence="1" id="KW-0472">Membrane</keyword>
<dbReference type="Proteomes" id="UP000821866">
    <property type="component" value="Unassembled WGS sequence"/>
</dbReference>
<keyword evidence="1" id="KW-0812">Transmembrane</keyword>
<dbReference type="AlphaFoldDB" id="A0A9J6CYE6"/>
<evidence type="ECO:0000313" key="3">
    <source>
        <dbReference type="Proteomes" id="UP000821866"/>
    </source>
</evidence>
<feature type="transmembrane region" description="Helical" evidence="1">
    <location>
        <begin position="43"/>
        <end position="64"/>
    </location>
</feature>
<keyword evidence="1" id="KW-1133">Transmembrane helix</keyword>
<proteinExistence type="predicted"/>
<gene>
    <name evidence="2" type="ORF">HPB51_028036</name>
</gene>